<sequence length="412" mass="43275">MQVDYKSAALGGAIAALAVGGLMWAMGGSGGPKHSEAATPGASTSAYGAPTKLPAAPSRDGQAVTLSASQLQYIKVAPVELRDFANRREAVGNVDFNEDRAVQVFTSYQGKIRNIYAKVGDTVTKGKPLFDIESPDLVQAESTLISTAGTRKLTTAALARAHQLYDIQGLAQKDLDQAISDQQGAEAAYKAAREALAVFGKTPAQMDQIVETRKTDSVLTVASPISGQVTARSAQPGLLLQPGSGTAPFTVADVSTMWMQAFVPEADVPLLHVGQPVKIHVMAFPGRTFNGKITTVGATVDANTHRILVRSEIDDPKRELRPGMFTSFDITTAAPMSSPALATDGVVREGDGTMTAWVTTDRKRFARRVIKLGIEQDGFVQVVEGLTAGELAANEGALYLSTAAAGSINSAD</sequence>
<dbReference type="GO" id="GO:0016020">
    <property type="term" value="C:membrane"/>
    <property type="evidence" value="ECO:0007669"/>
    <property type="project" value="InterPro"/>
</dbReference>
<dbReference type="Proteomes" id="UP000078572">
    <property type="component" value="Chromosome 2"/>
</dbReference>
<dbReference type="SUPFAM" id="SSF111369">
    <property type="entry name" value="HlyD-like secretion proteins"/>
    <property type="match status" value="1"/>
</dbReference>
<dbReference type="EMBL" id="CP016023">
    <property type="protein sequence ID" value="ANJ74867.1"/>
    <property type="molecule type" value="Genomic_DNA"/>
</dbReference>
<dbReference type="Gene3D" id="2.40.50.100">
    <property type="match status" value="1"/>
</dbReference>
<keyword evidence="2" id="KW-0813">Transport</keyword>
<dbReference type="Gene3D" id="2.40.30.170">
    <property type="match status" value="1"/>
</dbReference>
<dbReference type="OrthoDB" id="9775513at2"/>
<evidence type="ECO:0000313" key="4">
    <source>
        <dbReference type="EMBL" id="ANJ74867.1"/>
    </source>
</evidence>
<evidence type="ECO:0000256" key="2">
    <source>
        <dbReference type="ARBA" id="ARBA00022448"/>
    </source>
</evidence>
<name>A0A192A3K1_9RALS</name>
<dbReference type="GO" id="GO:0022857">
    <property type="term" value="F:transmembrane transporter activity"/>
    <property type="evidence" value="ECO:0007669"/>
    <property type="project" value="InterPro"/>
</dbReference>
<dbReference type="GeneID" id="61528342"/>
<dbReference type="Gene3D" id="2.40.420.20">
    <property type="match status" value="1"/>
</dbReference>
<dbReference type="InterPro" id="IPR006143">
    <property type="entry name" value="RND_pump_MFP"/>
</dbReference>
<evidence type="ECO:0000313" key="5">
    <source>
        <dbReference type="Proteomes" id="UP000078572"/>
    </source>
</evidence>
<dbReference type="FunFam" id="2.40.30.170:FF:000010">
    <property type="entry name" value="Efflux RND transporter periplasmic adaptor subunit"/>
    <property type="match status" value="1"/>
</dbReference>
<keyword evidence="5" id="KW-1185">Reference proteome</keyword>
<dbReference type="STRING" id="190721.ACS15_4267"/>
<protein>
    <submittedName>
        <fullName evidence="4">Efflux transporter periplasmic adaptor subunit</fullName>
    </submittedName>
</protein>
<organism evidence="4 5">
    <name type="scientific">Ralstonia insidiosa</name>
    <dbReference type="NCBI Taxonomy" id="190721"/>
    <lineage>
        <taxon>Bacteria</taxon>
        <taxon>Pseudomonadati</taxon>
        <taxon>Pseudomonadota</taxon>
        <taxon>Betaproteobacteria</taxon>
        <taxon>Burkholderiales</taxon>
        <taxon>Burkholderiaceae</taxon>
        <taxon>Ralstonia</taxon>
    </lineage>
</organism>
<proteinExistence type="inferred from homology"/>
<evidence type="ECO:0000259" key="3">
    <source>
        <dbReference type="Pfam" id="PF25954"/>
    </source>
</evidence>
<dbReference type="RefSeq" id="WP_064807065.1">
    <property type="nucleotide sequence ID" value="NZ_CP016023.1"/>
</dbReference>
<dbReference type="Pfam" id="PF25954">
    <property type="entry name" value="Beta-barrel_RND_2"/>
    <property type="match status" value="1"/>
</dbReference>
<reference evidence="5" key="1">
    <citation type="submission" date="2016-06" db="EMBL/GenBank/DDBJ databases">
        <authorList>
            <person name="Xu Y."/>
            <person name="Nagy A."/>
            <person name="Yan X."/>
            <person name="Kim S.W."/>
            <person name="Haley B."/>
            <person name="Liu N.T."/>
            <person name="Nou X."/>
        </authorList>
    </citation>
    <scope>NUCLEOTIDE SEQUENCE [LARGE SCALE GENOMIC DNA]</scope>
    <source>
        <strain evidence="5">ATCC 49129</strain>
    </source>
</reference>
<dbReference type="PANTHER" id="PTHR30097">
    <property type="entry name" value="CATION EFFLUX SYSTEM PROTEIN CUSB"/>
    <property type="match status" value="1"/>
</dbReference>
<dbReference type="InterPro" id="IPR051909">
    <property type="entry name" value="MFP_Cation_Efflux"/>
</dbReference>
<dbReference type="AlphaFoldDB" id="A0A192A3K1"/>
<evidence type="ECO:0000256" key="1">
    <source>
        <dbReference type="ARBA" id="ARBA00009477"/>
    </source>
</evidence>
<feature type="domain" description="CusB-like beta-barrel" evidence="3">
    <location>
        <begin position="256"/>
        <end position="332"/>
    </location>
</feature>
<dbReference type="NCBIfam" id="TIGR01730">
    <property type="entry name" value="RND_mfp"/>
    <property type="match status" value="1"/>
</dbReference>
<dbReference type="PANTHER" id="PTHR30097:SF16">
    <property type="entry name" value="CATION EFFLUX SYSTEM (CZCB-LIKE)"/>
    <property type="match status" value="1"/>
</dbReference>
<gene>
    <name evidence="4" type="ORF">A9Y76_20115</name>
</gene>
<dbReference type="Gene3D" id="1.10.287.470">
    <property type="entry name" value="Helix hairpin bin"/>
    <property type="match status" value="1"/>
</dbReference>
<comment type="similarity">
    <text evidence="1">Belongs to the membrane fusion protein (MFP) (TC 8.A.1) family.</text>
</comment>
<dbReference type="InterPro" id="IPR058792">
    <property type="entry name" value="Beta-barrel_RND_2"/>
</dbReference>
<accession>A0A192A3K1</accession>